<dbReference type="EMBL" id="BNCO01000092">
    <property type="protein sequence ID" value="GIL66933.1"/>
    <property type="molecule type" value="Genomic_DNA"/>
</dbReference>
<dbReference type="Gene3D" id="1.10.510.10">
    <property type="entry name" value="Transferase(Phosphotransferase) domain 1"/>
    <property type="match status" value="1"/>
</dbReference>
<reference evidence="3" key="1">
    <citation type="journal article" date="2021" name="Proc. Natl. Acad. Sci. U.S.A.">
        <title>Three genomes in the algal genus Volvox reveal the fate of a haploid sex-determining region after a transition to homothallism.</title>
        <authorList>
            <person name="Yamamoto K."/>
            <person name="Hamaji T."/>
            <person name="Kawai-Toyooka H."/>
            <person name="Matsuzaki R."/>
            <person name="Takahashi F."/>
            <person name="Nishimura Y."/>
            <person name="Kawachi M."/>
            <person name="Noguchi H."/>
            <person name="Minakuchi Y."/>
            <person name="Umen J.G."/>
            <person name="Toyoda A."/>
            <person name="Nozaki H."/>
        </authorList>
    </citation>
    <scope>NUCLEOTIDE SEQUENCE</scope>
    <source>
        <strain evidence="3">NIES-3780</strain>
    </source>
</reference>
<dbReference type="GO" id="GO:0005524">
    <property type="term" value="F:ATP binding"/>
    <property type="evidence" value="ECO:0007669"/>
    <property type="project" value="InterPro"/>
</dbReference>
<feature type="compositionally biased region" description="Low complexity" evidence="1">
    <location>
        <begin position="1409"/>
        <end position="1418"/>
    </location>
</feature>
<feature type="compositionally biased region" description="Basic residues" evidence="1">
    <location>
        <begin position="1349"/>
        <end position="1363"/>
    </location>
</feature>
<name>A0A8J4BRC2_9CHLO</name>
<dbReference type="GO" id="GO:0004674">
    <property type="term" value="F:protein serine/threonine kinase activity"/>
    <property type="evidence" value="ECO:0007669"/>
    <property type="project" value="TreeGrafter"/>
</dbReference>
<dbReference type="SMART" id="SM00220">
    <property type="entry name" value="S_TKc"/>
    <property type="match status" value="1"/>
</dbReference>
<feature type="compositionally biased region" description="Low complexity" evidence="1">
    <location>
        <begin position="1338"/>
        <end position="1348"/>
    </location>
</feature>
<dbReference type="InterPro" id="IPR008271">
    <property type="entry name" value="Ser/Thr_kinase_AS"/>
</dbReference>
<feature type="compositionally biased region" description="Polar residues" evidence="1">
    <location>
        <begin position="391"/>
        <end position="402"/>
    </location>
</feature>
<feature type="compositionally biased region" description="Pro residues" evidence="1">
    <location>
        <begin position="731"/>
        <end position="746"/>
    </location>
</feature>
<dbReference type="Gene3D" id="3.30.200.20">
    <property type="entry name" value="Phosphorylase Kinase, domain 1"/>
    <property type="match status" value="1"/>
</dbReference>
<evidence type="ECO:0000256" key="1">
    <source>
        <dbReference type="SAM" id="MobiDB-lite"/>
    </source>
</evidence>
<dbReference type="PROSITE" id="PS50011">
    <property type="entry name" value="PROTEIN_KINASE_DOM"/>
    <property type="match status" value="1"/>
</dbReference>
<gene>
    <name evidence="3" type="ORF">Vafri_20446</name>
</gene>
<feature type="region of interest" description="Disordered" evidence="1">
    <location>
        <begin position="372"/>
        <end position="411"/>
    </location>
</feature>
<proteinExistence type="predicted"/>
<feature type="region of interest" description="Disordered" evidence="1">
    <location>
        <begin position="647"/>
        <end position="678"/>
    </location>
</feature>
<dbReference type="InterPro" id="IPR001245">
    <property type="entry name" value="Ser-Thr/Tyr_kinase_cat_dom"/>
</dbReference>
<dbReference type="PROSITE" id="PS00108">
    <property type="entry name" value="PROTEIN_KINASE_ST"/>
    <property type="match status" value="1"/>
</dbReference>
<feature type="region of interest" description="Disordered" evidence="1">
    <location>
        <begin position="727"/>
        <end position="748"/>
    </location>
</feature>
<dbReference type="Proteomes" id="UP000747399">
    <property type="component" value="Unassembled WGS sequence"/>
</dbReference>
<evidence type="ECO:0000259" key="2">
    <source>
        <dbReference type="PROSITE" id="PS50011"/>
    </source>
</evidence>
<keyword evidence="4" id="KW-1185">Reference proteome</keyword>
<dbReference type="InterPro" id="IPR000719">
    <property type="entry name" value="Prot_kinase_dom"/>
</dbReference>
<dbReference type="SUPFAM" id="SSF56112">
    <property type="entry name" value="Protein kinase-like (PK-like)"/>
    <property type="match status" value="1"/>
</dbReference>
<protein>
    <recommendedName>
        <fullName evidence="2">Protein kinase domain-containing protein</fullName>
    </recommendedName>
</protein>
<comment type="caution">
    <text evidence="3">The sequence shown here is derived from an EMBL/GenBank/DDBJ whole genome shotgun (WGS) entry which is preliminary data.</text>
</comment>
<dbReference type="PANTHER" id="PTHR44329">
    <property type="entry name" value="SERINE/THREONINE-PROTEIN KINASE TNNI3K-RELATED"/>
    <property type="match status" value="1"/>
</dbReference>
<accession>A0A8J4BRC2</accession>
<feature type="compositionally biased region" description="Low complexity" evidence="1">
    <location>
        <begin position="372"/>
        <end position="385"/>
    </location>
</feature>
<feature type="compositionally biased region" description="Polar residues" evidence="1">
    <location>
        <begin position="655"/>
        <end position="667"/>
    </location>
</feature>
<feature type="region of interest" description="Disordered" evidence="1">
    <location>
        <begin position="1405"/>
        <end position="1432"/>
    </location>
</feature>
<dbReference type="InterPro" id="IPR051681">
    <property type="entry name" value="Ser/Thr_Kinases-Pseudokinases"/>
</dbReference>
<dbReference type="Pfam" id="PF07714">
    <property type="entry name" value="PK_Tyr_Ser-Thr"/>
    <property type="match status" value="1"/>
</dbReference>
<dbReference type="PANTHER" id="PTHR44329:SF289">
    <property type="entry name" value="SERINE_THREONINE-PROTEIN KINASE VIK"/>
    <property type="match status" value="1"/>
</dbReference>
<dbReference type="CDD" id="cd14014">
    <property type="entry name" value="STKc_PknB_like"/>
    <property type="match status" value="1"/>
</dbReference>
<feature type="region of interest" description="Disordered" evidence="1">
    <location>
        <begin position="1336"/>
        <end position="1379"/>
    </location>
</feature>
<organism evidence="3 4">
    <name type="scientific">Volvox africanus</name>
    <dbReference type="NCBI Taxonomy" id="51714"/>
    <lineage>
        <taxon>Eukaryota</taxon>
        <taxon>Viridiplantae</taxon>
        <taxon>Chlorophyta</taxon>
        <taxon>core chlorophytes</taxon>
        <taxon>Chlorophyceae</taxon>
        <taxon>CS clade</taxon>
        <taxon>Chlamydomonadales</taxon>
        <taxon>Volvocaceae</taxon>
        <taxon>Volvox</taxon>
    </lineage>
</organism>
<dbReference type="InterPro" id="IPR011009">
    <property type="entry name" value="Kinase-like_dom_sf"/>
</dbReference>
<sequence length="1449" mass="152515">MGGCLSTCTGNPSVKSTVPEEVNSTLREPVPAKVLPLVKGRSLQKTALESLLLASTNSWREKLNALVGKKHLLVSLFIYSSDCSHAVAVHSAGVAAYLVPPGLLCAASHGSSHALLLELKKPLIHTQAATLEPLPPDWRSLGSFPAIDSFLLLPLLRPGQLYGSVLMCVSETDSGSCSGICYDARRVRHTVQSVYDTEELEVLSQYLSMALLTSATDLEVLQLAANAATLIQRSLTIEDSVASLVEAVQACLRLSTRLDLECLPAVAFRSSQIAAFFRYIPSMHSHVPSSSTLQLQKQALMHQSTQHDLGCGAAGLHSQPRTFGGAKWLMDDSSALGSGTDCGSSSLVVPAASLASGAAPGPRSLERDVLLHHQQQGQQRQQHPQHPVPTRPSNLASPTALSNGGGGGGVRARLMAQSLRENSDPIPLAGSSQSPRGHLSMQLTAPVAPGAKVKASTTLLNQTLLAQHLDLLSTANPGAAAARSSYNSNRGSINAPTSVEQAAFPGCTRGEGRLLSNVPEAAVAAAAVLAASVLGKGGSDSGAGSEAIPGGVYRQPLGVAVVPNCATFLMADERQPYKDVLHVQRMLPQARAHSLVMVVAGSLERPQTAYDSCASNMRQLRAGGGDGGDASSVLKQQLVGEGHVVVSQCGGKPQSDGSMTPNQQHSLQAGDSAATGAGGTADVMRHCSEFGVNGQMQLTVFIAANRAAAAATATATAMATAGSSLVDLLEEPPPPPLPPPPPPPSGSAPCPLVSLALYLVSLESVPRVILEQVAEETRQLMQVLQRPLRCALNGPYISTEWGRFTSLVLGKGTAATTTLSSNGIRGSQLMASGPHYLSHMVPGAMEASTQTQLSADTTDDATIVSIALDGAVNANTGTLSMMISSMRDVLSTVQLERSPDFRPASLEDIYSVRLLKVVGRGGQGMVFQGQLYNTAVAVKIIPSSDDRDEASAASAASAAHPHLSAAAAAAAGGDVGAINAEGQEAILKLHQRQKRWLVRDAFEVAVTSTMSHPHIVQVLNFFTDTLIVEYPNEHGKYRLLPRDDSPNAKGTSNTAIVMEYCDAGTLKHAIDNGFFRMQRNVQVPPSDDVTATAASAAEASASASAAMATETLSSSSLLPSTTTCINMVTLLTSLLEVAAGLRHLHDHRLVHCDIKPSNVLLRSSTADARGWVCKLSDFGCVRLMSEVDPSTGSPTFHSLSPVGSPSYMAPESMFRDTYLDASIDIYSFGIMMWECVMGHPPYSGVSPQQLPALVRRGLRPSFHPSVSQEYRQVACTCWAQDPRRRPSAAVLVRLLQRMLSHASGEAEANEALIPNQQPQQRTQMPLAIGSPYFRKQPAAAAAAAGHQHNSLHYHHHHHHHHHQQQQQQQQQHSSPFADLPQRRSIASPANSDNLASNRPAALANGRPEAAAAVGGAAACRDSSNSGGRRSAFGAGMSSALAREALEGLQ</sequence>
<evidence type="ECO:0000313" key="4">
    <source>
        <dbReference type="Proteomes" id="UP000747399"/>
    </source>
</evidence>
<evidence type="ECO:0000313" key="3">
    <source>
        <dbReference type="EMBL" id="GIL66933.1"/>
    </source>
</evidence>
<feature type="domain" description="Protein kinase" evidence="2">
    <location>
        <begin position="912"/>
        <end position="1299"/>
    </location>
</feature>